<dbReference type="RefSeq" id="WP_214170365.1">
    <property type="nucleotide sequence ID" value="NZ_JAHCVJ010000001.1"/>
</dbReference>
<keyword evidence="4" id="KW-1185">Reference proteome</keyword>
<feature type="domain" description="UPF0033" evidence="2">
    <location>
        <begin position="2"/>
        <end position="62"/>
    </location>
</feature>
<dbReference type="PANTHER" id="PTHR33279:SF6">
    <property type="entry name" value="SULFUR CARRIER PROTEIN YEDF-RELATED"/>
    <property type="match status" value="1"/>
</dbReference>
<dbReference type="InterPro" id="IPR019870">
    <property type="entry name" value="Se_metab_YedF"/>
</dbReference>
<dbReference type="PANTHER" id="PTHR33279">
    <property type="entry name" value="SULFUR CARRIER PROTEIN YEDF-RELATED"/>
    <property type="match status" value="1"/>
</dbReference>
<accession>A0AAW4L1G0</accession>
<protein>
    <submittedName>
        <fullName evidence="3">Sulfurtransferase-like selenium metabolism protein YedF</fullName>
    </submittedName>
</protein>
<dbReference type="Gene3D" id="3.30.110.40">
    <property type="entry name" value="TusA-like domain"/>
    <property type="match status" value="1"/>
</dbReference>
<dbReference type="NCBIfam" id="TIGR03527">
    <property type="entry name" value="selenium_YedF"/>
    <property type="match status" value="1"/>
</dbReference>
<sequence>MKTIDCRNMACPAPVVTTKKALEESGAEKLELLVDAGAARENVTRFLQNRGYQVAETELEQGFALRIDTTAAAPPRTQAAHKSGETVILLTSDRLGDGPEELGKLLMKNFVITLLELPDLPSRMIFLNTAVHLTTEGSEVVEPLQKLANMGVEVLSCGLCLDFFHKKEKLKVGSVTNMYNSAEALMAAGSVIKL</sequence>
<dbReference type="SUPFAM" id="SSF75169">
    <property type="entry name" value="DsrEFH-like"/>
    <property type="match status" value="1"/>
</dbReference>
<dbReference type="InterPro" id="IPR001455">
    <property type="entry name" value="TusA-like"/>
</dbReference>
<dbReference type="InterPro" id="IPR027396">
    <property type="entry name" value="DsrEFH-like"/>
</dbReference>
<dbReference type="InterPro" id="IPR036868">
    <property type="entry name" value="TusA-like_sf"/>
</dbReference>
<organism evidence="3 4">
    <name type="scientific">Geoanaerobacter pelophilus</name>
    <dbReference type="NCBI Taxonomy" id="60036"/>
    <lineage>
        <taxon>Bacteria</taxon>
        <taxon>Pseudomonadati</taxon>
        <taxon>Thermodesulfobacteriota</taxon>
        <taxon>Desulfuromonadia</taxon>
        <taxon>Geobacterales</taxon>
        <taxon>Geobacteraceae</taxon>
        <taxon>Geoanaerobacter</taxon>
    </lineage>
</organism>
<dbReference type="Proteomes" id="UP000811899">
    <property type="component" value="Unassembled WGS sequence"/>
</dbReference>
<evidence type="ECO:0000256" key="1">
    <source>
        <dbReference type="ARBA" id="ARBA00008984"/>
    </source>
</evidence>
<name>A0AAW4L1G0_9BACT</name>
<comment type="similarity">
    <text evidence="1">Belongs to the sulfur carrier protein TusA family.</text>
</comment>
<comment type="caution">
    <text evidence="3">The sequence shown here is derived from an EMBL/GenBank/DDBJ whole genome shotgun (WGS) entry which is preliminary data.</text>
</comment>
<dbReference type="Pfam" id="PF01206">
    <property type="entry name" value="TusA"/>
    <property type="match status" value="1"/>
</dbReference>
<evidence type="ECO:0000313" key="4">
    <source>
        <dbReference type="Proteomes" id="UP000811899"/>
    </source>
</evidence>
<evidence type="ECO:0000259" key="2">
    <source>
        <dbReference type="Pfam" id="PF01206"/>
    </source>
</evidence>
<reference evidence="3 4" key="1">
    <citation type="submission" date="2021-05" db="EMBL/GenBank/DDBJ databases">
        <title>The draft genome of Geobacter pelophilus DSM 12255.</title>
        <authorList>
            <person name="Xu Z."/>
            <person name="Masuda Y."/>
            <person name="Itoh H."/>
            <person name="Senoo K."/>
        </authorList>
    </citation>
    <scope>NUCLEOTIDE SEQUENCE [LARGE SCALE GENOMIC DNA]</scope>
    <source>
        <strain evidence="3 4">DSM 12255</strain>
    </source>
</reference>
<dbReference type="CDD" id="cd03421">
    <property type="entry name" value="SirA_like_N"/>
    <property type="match status" value="1"/>
</dbReference>
<gene>
    <name evidence="3" type="primary">yedF</name>
    <name evidence="3" type="ORF">KI809_04945</name>
</gene>
<proteinExistence type="inferred from homology"/>
<evidence type="ECO:0000313" key="3">
    <source>
        <dbReference type="EMBL" id="MBT0663645.1"/>
    </source>
</evidence>
<dbReference type="SUPFAM" id="SSF64307">
    <property type="entry name" value="SirA-like"/>
    <property type="match status" value="1"/>
</dbReference>
<dbReference type="AlphaFoldDB" id="A0AAW4L1G0"/>
<dbReference type="EMBL" id="JAHCVJ010000001">
    <property type="protein sequence ID" value="MBT0663645.1"/>
    <property type="molecule type" value="Genomic_DNA"/>
</dbReference>